<keyword evidence="1" id="KW-0175">Coiled coil</keyword>
<proteinExistence type="predicted"/>
<dbReference type="EMBL" id="JADPIE010000003">
    <property type="protein sequence ID" value="MBF8436870.1"/>
    <property type="molecule type" value="Genomic_DNA"/>
</dbReference>
<feature type="coiled-coil region" evidence="1">
    <location>
        <begin position="278"/>
        <end position="366"/>
    </location>
</feature>
<feature type="coiled-coil region" evidence="1">
    <location>
        <begin position="725"/>
        <end position="789"/>
    </location>
</feature>
<evidence type="ECO:0000256" key="1">
    <source>
        <dbReference type="SAM" id="Coils"/>
    </source>
</evidence>
<accession>A0A931F6F6</accession>
<organism evidence="3 4">
    <name type="scientific">Halonatronomonas betaini</name>
    <dbReference type="NCBI Taxonomy" id="2778430"/>
    <lineage>
        <taxon>Bacteria</taxon>
        <taxon>Bacillati</taxon>
        <taxon>Bacillota</taxon>
        <taxon>Clostridia</taxon>
        <taxon>Halanaerobiales</taxon>
        <taxon>Halarsenatibacteraceae</taxon>
        <taxon>Halonatronomonas</taxon>
    </lineage>
</organism>
<feature type="domain" description="YhaN AAA" evidence="2">
    <location>
        <begin position="1"/>
        <end position="203"/>
    </location>
</feature>
<feature type="coiled-coil region" evidence="1">
    <location>
        <begin position="481"/>
        <end position="589"/>
    </location>
</feature>
<comment type="caution">
    <text evidence="3">The sequence shown here is derived from an EMBL/GenBank/DDBJ whole genome shotgun (WGS) entry which is preliminary data.</text>
</comment>
<evidence type="ECO:0000313" key="4">
    <source>
        <dbReference type="Proteomes" id="UP000621436"/>
    </source>
</evidence>
<reference evidence="3" key="1">
    <citation type="submission" date="2020-11" db="EMBL/GenBank/DDBJ databases">
        <title>Halonatronomonas betainensis gen. nov., sp. nov. a novel haloalkaliphilic representative of the family Halanaerobiacae capable of betaine degradation.</title>
        <authorList>
            <person name="Boltyanskaya Y."/>
            <person name="Kevbrin V."/>
            <person name="Detkova E."/>
            <person name="Grouzdev D.S."/>
            <person name="Koziaeva V."/>
            <person name="Zhilina T."/>
        </authorList>
    </citation>
    <scope>NUCLEOTIDE SEQUENCE</scope>
    <source>
        <strain evidence="3">Z-7014</strain>
    </source>
</reference>
<dbReference type="InterPro" id="IPR027417">
    <property type="entry name" value="P-loop_NTPase"/>
</dbReference>
<dbReference type="Gene3D" id="1.20.5.1160">
    <property type="entry name" value="Vasodilator-stimulated phosphoprotein"/>
    <property type="match status" value="1"/>
</dbReference>
<keyword evidence="4" id="KW-1185">Reference proteome</keyword>
<sequence length="961" mass="110384">MRLKNLHLNDFGIYNNQKLEALSPNIVVIGGPNRSGKTTFMHILRYLGYGIPNTDKLPAPADKYDIEADIETEDNLEYQLKLKGYADPVLISLNNQGPESGPETPGQLYNNLDRFTYHQIFTISLDELTKEPAGLSGKGDKDRLQSILLGAGLSKIVELPQAISHFDNKAYNIGRTTGRASVGEFKPYQENIAEAEKKKNEALKQVKKYIKTEEEIDNLKDTIDDLNNDLSSLEKKRIRIDLLKNNYHEFSKILNLRQQLENHSGAELNQAKYSENKKSTARNLLDDFISKNEKYQQEKSIFKSRVSSQNPETIKNSLLNKSSDLENYQKNISGLKEKIDNFIQQKERNQNELKNIKAEAVEFNQEWEEDFNSILSIRNDQIERRKLLNNIADFKACRDNLETSLDEKHDLESRLTRLNEELSSIKDGNPERIFKNSLLIGFISIGAGASSAFFNIIAAIVIGGGGLLLSYLYYHGKHQKEIVLQDKKENLDKELEDIQHKLSLLEDEIEAIKAKKNSAEKELNHYQEILGLENSASPELIKDYFNGLRDINNSYDRWLNTREEIQNKKEKIVRELDELRNLLVQLNSKLTDSALILPAEDRLILRSEELFSALDKALEYLNYARNLNDAWQGRETAKSDISDKFSDFSSDRDPVEFLQDFIKKSNKFLEYREKQNQLDQLTNQLVAKISSADHIKDSFIDSPLANETDTLIELFQRHYNSFTSIEEVETVYKNLKEELDLIAKNKKMKEDRLQSLKDTKKELASPAKIEEAHATIDNNQSKLKKLAERYAINRTASFIFKEVQARVIKRAREELLQPAADLLSEMTAGEYQEINPPADLKENDFKTRLASGREQETVNILSRGTKEQLFLAVRLSRIKEIKSALPVILDDSLVNFDRSHLINTVQILSRLGNSHQIFVLTCHPHLVRHINDYTDNAQYWHLESGKFKNVAGKDLYNLLLN</sequence>
<dbReference type="Pfam" id="PF13514">
    <property type="entry name" value="AAA_27"/>
    <property type="match status" value="1"/>
</dbReference>
<dbReference type="AlphaFoldDB" id="A0A931F6F6"/>
<dbReference type="RefSeq" id="WP_270453789.1">
    <property type="nucleotide sequence ID" value="NZ_JADPIE010000003.1"/>
</dbReference>
<dbReference type="SUPFAM" id="SSF52540">
    <property type="entry name" value="P-loop containing nucleoside triphosphate hydrolases"/>
    <property type="match status" value="2"/>
</dbReference>
<dbReference type="PANTHER" id="PTHR41259">
    <property type="entry name" value="DOUBLE-STRAND BREAK REPAIR RAD50 ATPASE, PUTATIVE-RELATED"/>
    <property type="match status" value="1"/>
</dbReference>
<feature type="coiled-coil region" evidence="1">
    <location>
        <begin position="401"/>
        <end position="428"/>
    </location>
</feature>
<feature type="coiled-coil region" evidence="1">
    <location>
        <begin position="664"/>
        <end position="691"/>
    </location>
</feature>
<gene>
    <name evidence="3" type="ORF">I0Q91_07270</name>
</gene>
<dbReference type="InterPro" id="IPR038734">
    <property type="entry name" value="YhaN_AAA"/>
</dbReference>
<name>A0A931F6F6_9FIRM</name>
<dbReference type="PANTHER" id="PTHR41259:SF1">
    <property type="entry name" value="DOUBLE-STRAND BREAK REPAIR RAD50 ATPASE, PUTATIVE-RELATED"/>
    <property type="match status" value="1"/>
</dbReference>
<evidence type="ECO:0000259" key="2">
    <source>
        <dbReference type="Pfam" id="PF13514"/>
    </source>
</evidence>
<protein>
    <submittedName>
        <fullName evidence="3">AAA family ATPase</fullName>
    </submittedName>
</protein>
<evidence type="ECO:0000313" key="3">
    <source>
        <dbReference type="EMBL" id="MBF8436870.1"/>
    </source>
</evidence>
<feature type="coiled-coil region" evidence="1">
    <location>
        <begin position="185"/>
        <end position="236"/>
    </location>
</feature>
<dbReference type="Gene3D" id="3.40.50.300">
    <property type="entry name" value="P-loop containing nucleotide triphosphate hydrolases"/>
    <property type="match status" value="2"/>
</dbReference>
<dbReference type="Proteomes" id="UP000621436">
    <property type="component" value="Unassembled WGS sequence"/>
</dbReference>